<evidence type="ECO:0000256" key="1">
    <source>
        <dbReference type="ARBA" id="ARBA00004613"/>
    </source>
</evidence>
<dbReference type="Gene3D" id="2.10.90.10">
    <property type="entry name" value="Cystine-knot cytokines"/>
    <property type="match status" value="1"/>
</dbReference>
<evidence type="ECO:0000313" key="6">
    <source>
        <dbReference type="Proteomes" id="UP001233172"/>
    </source>
</evidence>
<evidence type="ECO:0000256" key="2">
    <source>
        <dbReference type="ARBA" id="ARBA00007236"/>
    </source>
</evidence>
<keyword evidence="6" id="KW-1185">Reference proteome</keyword>
<comment type="caution">
    <text evidence="5">The sequence shown here is derived from an EMBL/GenBank/DDBJ whole genome shotgun (WGS) entry which is preliminary data.</text>
</comment>
<keyword evidence="4" id="KW-0732">Signal</keyword>
<evidence type="ECO:0000313" key="5">
    <source>
        <dbReference type="EMBL" id="KAK0040018.1"/>
    </source>
</evidence>
<dbReference type="GO" id="GO:0005125">
    <property type="term" value="F:cytokine activity"/>
    <property type="evidence" value="ECO:0007669"/>
    <property type="project" value="InterPro"/>
</dbReference>
<reference evidence="5" key="1">
    <citation type="journal article" date="2023" name="PLoS Negl. Trop. Dis.">
        <title>A genome sequence for Biomphalaria pfeifferi, the major vector snail for the human-infecting parasite Schistosoma mansoni.</title>
        <authorList>
            <person name="Bu L."/>
            <person name="Lu L."/>
            <person name="Laidemitt M.R."/>
            <person name="Zhang S.M."/>
            <person name="Mutuku M."/>
            <person name="Mkoji G."/>
            <person name="Steinauer M."/>
            <person name="Loker E.S."/>
        </authorList>
    </citation>
    <scope>NUCLEOTIDE SEQUENCE</scope>
    <source>
        <strain evidence="5">KasaAsao</strain>
    </source>
</reference>
<evidence type="ECO:0000256" key="3">
    <source>
        <dbReference type="ARBA" id="ARBA00022525"/>
    </source>
</evidence>
<comment type="subcellular location">
    <subcellularLocation>
        <location evidence="1">Secreted</location>
    </subcellularLocation>
</comment>
<dbReference type="AlphaFoldDB" id="A0AAD8APL9"/>
<dbReference type="InterPro" id="IPR029034">
    <property type="entry name" value="Cystine-knot_cytokine"/>
</dbReference>
<dbReference type="InterPro" id="IPR010345">
    <property type="entry name" value="IL-17_fam"/>
</dbReference>
<evidence type="ECO:0000256" key="4">
    <source>
        <dbReference type="ARBA" id="ARBA00022729"/>
    </source>
</evidence>
<dbReference type="SUPFAM" id="SSF57501">
    <property type="entry name" value="Cystine-knot cytokines"/>
    <property type="match status" value="1"/>
</dbReference>
<dbReference type="Proteomes" id="UP001233172">
    <property type="component" value="Unassembled WGS sequence"/>
</dbReference>
<dbReference type="GO" id="GO:0005576">
    <property type="term" value="C:extracellular region"/>
    <property type="evidence" value="ECO:0007669"/>
    <property type="project" value="UniProtKB-SubCell"/>
</dbReference>
<name>A0AAD8APL9_BIOPF</name>
<dbReference type="EMBL" id="JASAOG010000364">
    <property type="protein sequence ID" value="KAK0040018.1"/>
    <property type="molecule type" value="Genomic_DNA"/>
</dbReference>
<reference evidence="5" key="2">
    <citation type="submission" date="2023-04" db="EMBL/GenBank/DDBJ databases">
        <authorList>
            <person name="Bu L."/>
            <person name="Lu L."/>
            <person name="Laidemitt M.R."/>
            <person name="Zhang S.M."/>
            <person name="Mutuku M."/>
            <person name="Mkoji G."/>
            <person name="Steinauer M."/>
            <person name="Loker E.S."/>
        </authorList>
    </citation>
    <scope>NUCLEOTIDE SEQUENCE</scope>
    <source>
        <strain evidence="5">KasaAsao</strain>
        <tissue evidence="5">Whole Snail</tissue>
    </source>
</reference>
<organism evidence="5 6">
    <name type="scientific">Biomphalaria pfeifferi</name>
    <name type="common">Bloodfluke planorb</name>
    <name type="synonym">Freshwater snail</name>
    <dbReference type="NCBI Taxonomy" id="112525"/>
    <lineage>
        <taxon>Eukaryota</taxon>
        <taxon>Metazoa</taxon>
        <taxon>Spiralia</taxon>
        <taxon>Lophotrochozoa</taxon>
        <taxon>Mollusca</taxon>
        <taxon>Gastropoda</taxon>
        <taxon>Heterobranchia</taxon>
        <taxon>Euthyneura</taxon>
        <taxon>Panpulmonata</taxon>
        <taxon>Hygrophila</taxon>
        <taxon>Lymnaeoidea</taxon>
        <taxon>Planorbidae</taxon>
        <taxon>Biomphalaria</taxon>
    </lineage>
</organism>
<comment type="similarity">
    <text evidence="2">Belongs to the IL-17 family.</text>
</comment>
<protein>
    <submittedName>
        <fullName evidence="5">Protein trunk</fullName>
    </submittedName>
</protein>
<dbReference type="Pfam" id="PF06083">
    <property type="entry name" value="IL17"/>
    <property type="match status" value="1"/>
</dbReference>
<keyword evidence="3" id="KW-0964">Secreted</keyword>
<proteinExistence type="inferred from homology"/>
<sequence length="180" mass="20085">MMNTYTIVPAAVFVLHALYTISAAALPYRNLPVFQSTIRSSQPDNLYGTNASVYFNISLTQNNEYPSDTDMTCPASSTRPEQGLNLISNCPWKWNITDLGRDYYPRYIRHAVCVCLKCRHKDAFECEPVPINITVFRNVNGGGQMHLVAEEKQVAVSCTCVGNVETETVNTDPQLPTAEE</sequence>
<accession>A0AAD8APL9</accession>
<gene>
    <name evidence="5" type="ORF">Bpfe_030552</name>
</gene>